<dbReference type="EMBL" id="MU393649">
    <property type="protein sequence ID" value="KAI4859217.1"/>
    <property type="molecule type" value="Genomic_DNA"/>
</dbReference>
<dbReference type="Proteomes" id="UP001497700">
    <property type="component" value="Unassembled WGS sequence"/>
</dbReference>
<sequence>MFTQLAFASLLAAIPLAHATPNVTAKVLPSEDCSSYPGYDATTNTAGPWTIQLVNSDNVAIEGFSDTSVYSISFNPSTDRKPSLRWGSITFPTRNDIAKNPLKCEAGVLKGWVPTDLTAAGAPTSYVWTPLVLSEYPYDAALMWKIDGEAPQIFEHYIGDVKQDGVFLGSYNTSTSWGLKYYPASSGSSGQDYYYSRLLGPNSADPTTGAPLSANETTAFIKITE</sequence>
<name>A0ACB9YJ70_9PEZI</name>
<evidence type="ECO:0000313" key="1">
    <source>
        <dbReference type="EMBL" id="KAI4859217.1"/>
    </source>
</evidence>
<gene>
    <name evidence="1" type="ORF">F4820DRAFT_454111</name>
</gene>
<evidence type="ECO:0000313" key="2">
    <source>
        <dbReference type="Proteomes" id="UP001497700"/>
    </source>
</evidence>
<keyword evidence="2" id="KW-1185">Reference proteome</keyword>
<accession>A0ACB9YJ70</accession>
<reference evidence="1 2" key="1">
    <citation type="journal article" date="2022" name="New Phytol.">
        <title>Ecological generalism drives hyperdiversity of secondary metabolite gene clusters in xylarialean endophytes.</title>
        <authorList>
            <person name="Franco M.E.E."/>
            <person name="Wisecaver J.H."/>
            <person name="Arnold A.E."/>
            <person name="Ju Y.M."/>
            <person name="Slot J.C."/>
            <person name="Ahrendt S."/>
            <person name="Moore L.P."/>
            <person name="Eastman K.E."/>
            <person name="Scott K."/>
            <person name="Konkel Z."/>
            <person name="Mondo S.J."/>
            <person name="Kuo A."/>
            <person name="Hayes R.D."/>
            <person name="Haridas S."/>
            <person name="Andreopoulos B."/>
            <person name="Riley R."/>
            <person name="LaButti K."/>
            <person name="Pangilinan J."/>
            <person name="Lipzen A."/>
            <person name="Amirebrahimi M."/>
            <person name="Yan J."/>
            <person name="Adam C."/>
            <person name="Keymanesh K."/>
            <person name="Ng V."/>
            <person name="Louie K."/>
            <person name="Northen T."/>
            <person name="Drula E."/>
            <person name="Henrissat B."/>
            <person name="Hsieh H.M."/>
            <person name="Youens-Clark K."/>
            <person name="Lutzoni F."/>
            <person name="Miadlikowska J."/>
            <person name="Eastwood D.C."/>
            <person name="Hamelin R.C."/>
            <person name="Grigoriev I.V."/>
            <person name="U'Ren J.M."/>
        </authorList>
    </citation>
    <scope>NUCLEOTIDE SEQUENCE [LARGE SCALE GENOMIC DNA]</scope>
    <source>
        <strain evidence="1 2">CBS 119005</strain>
    </source>
</reference>
<organism evidence="1 2">
    <name type="scientific">Hypoxylon rubiginosum</name>
    <dbReference type="NCBI Taxonomy" id="110542"/>
    <lineage>
        <taxon>Eukaryota</taxon>
        <taxon>Fungi</taxon>
        <taxon>Dikarya</taxon>
        <taxon>Ascomycota</taxon>
        <taxon>Pezizomycotina</taxon>
        <taxon>Sordariomycetes</taxon>
        <taxon>Xylariomycetidae</taxon>
        <taxon>Xylariales</taxon>
        <taxon>Hypoxylaceae</taxon>
        <taxon>Hypoxylon</taxon>
    </lineage>
</organism>
<comment type="caution">
    <text evidence="1">The sequence shown here is derived from an EMBL/GenBank/DDBJ whole genome shotgun (WGS) entry which is preliminary data.</text>
</comment>
<proteinExistence type="predicted"/>
<protein>
    <submittedName>
        <fullName evidence="1">Uncharacterized protein</fullName>
    </submittedName>
</protein>